<feature type="non-terminal residue" evidence="3">
    <location>
        <position position="1"/>
    </location>
</feature>
<dbReference type="EMBL" id="JABWDY010005015">
    <property type="protein sequence ID" value="KAF5204752.1"/>
    <property type="molecule type" value="Genomic_DNA"/>
</dbReference>
<dbReference type="AlphaFoldDB" id="A0A7J6X8P6"/>
<evidence type="ECO:0000313" key="3">
    <source>
        <dbReference type="EMBL" id="KAF5204752.1"/>
    </source>
</evidence>
<gene>
    <name evidence="3" type="ORF">FRX31_005662</name>
</gene>
<reference evidence="3 4" key="1">
    <citation type="submission" date="2020-06" db="EMBL/GenBank/DDBJ databases">
        <title>Transcriptomic and genomic resources for Thalictrum thalictroides and T. hernandezii: Facilitating candidate gene discovery in an emerging model plant lineage.</title>
        <authorList>
            <person name="Arias T."/>
            <person name="Riano-Pachon D.M."/>
            <person name="Di Stilio V.S."/>
        </authorList>
    </citation>
    <scope>NUCLEOTIDE SEQUENCE [LARGE SCALE GENOMIC DNA]</scope>
    <source>
        <strain evidence="4">cv. WT478/WT964</strain>
        <tissue evidence="3">Leaves</tissue>
    </source>
</reference>
<protein>
    <submittedName>
        <fullName evidence="3">NAD(P)-binding Rossmann-fold superfamily protein</fullName>
    </submittedName>
</protein>
<dbReference type="OrthoDB" id="2129491at2759"/>
<evidence type="ECO:0000256" key="1">
    <source>
        <dbReference type="ARBA" id="ARBA00010928"/>
    </source>
</evidence>
<name>A0A7J6X8P6_THATH</name>
<sequence>VHSTFTLCANPDFLENDIRVKPDLDALGALGDLGWYCTRSILWTANYELPKSVTALRGPIFHKSGVILECGACLQWEDGKVATFHCSFLSSLTMDLTAIGTFGTLHVNDFALPFEEKSATYTSASKSGGTELVTGWTPLPSDNIVPTDIPQEARMVKEFARLVRIIKDSNSKPDSKWPTISRKTQLVLDAVKASIDKGFEPVQVVS</sequence>
<comment type="similarity">
    <text evidence="1">Belongs to the Gfo/Idh/MocA family.</text>
</comment>
<comment type="caution">
    <text evidence="3">The sequence shown here is derived from an EMBL/GenBank/DDBJ whole genome shotgun (WGS) entry which is preliminary data.</text>
</comment>
<dbReference type="Pfam" id="PF22725">
    <property type="entry name" value="GFO_IDH_MocA_C3"/>
    <property type="match status" value="1"/>
</dbReference>
<evidence type="ECO:0000313" key="4">
    <source>
        <dbReference type="Proteomes" id="UP000554482"/>
    </source>
</evidence>
<dbReference type="PANTHER" id="PTHR46368">
    <property type="match status" value="1"/>
</dbReference>
<organism evidence="3 4">
    <name type="scientific">Thalictrum thalictroides</name>
    <name type="common">Rue-anemone</name>
    <name type="synonym">Anemone thalictroides</name>
    <dbReference type="NCBI Taxonomy" id="46969"/>
    <lineage>
        <taxon>Eukaryota</taxon>
        <taxon>Viridiplantae</taxon>
        <taxon>Streptophyta</taxon>
        <taxon>Embryophyta</taxon>
        <taxon>Tracheophyta</taxon>
        <taxon>Spermatophyta</taxon>
        <taxon>Magnoliopsida</taxon>
        <taxon>Ranunculales</taxon>
        <taxon>Ranunculaceae</taxon>
        <taxon>Thalictroideae</taxon>
        <taxon>Thalictrum</taxon>
    </lineage>
</organism>
<dbReference type="PANTHER" id="PTHR46368:SF4">
    <property type="entry name" value="OS10G0403700 PROTEIN"/>
    <property type="match status" value="1"/>
</dbReference>
<dbReference type="Proteomes" id="UP000554482">
    <property type="component" value="Unassembled WGS sequence"/>
</dbReference>
<dbReference type="InterPro" id="IPR055170">
    <property type="entry name" value="GFO_IDH_MocA-like_dom"/>
</dbReference>
<keyword evidence="4" id="KW-1185">Reference proteome</keyword>
<dbReference type="SUPFAM" id="SSF55347">
    <property type="entry name" value="Glyceraldehyde-3-phosphate dehydrogenase-like, C-terminal domain"/>
    <property type="match status" value="1"/>
</dbReference>
<dbReference type="Gene3D" id="3.30.360.10">
    <property type="entry name" value="Dihydrodipicolinate Reductase, domain 2"/>
    <property type="match status" value="1"/>
</dbReference>
<accession>A0A7J6X8P6</accession>
<proteinExistence type="inferred from homology"/>
<feature type="domain" description="GFO/IDH/MocA-like oxidoreductase" evidence="2">
    <location>
        <begin position="2"/>
        <end position="105"/>
    </location>
</feature>
<evidence type="ECO:0000259" key="2">
    <source>
        <dbReference type="Pfam" id="PF22725"/>
    </source>
</evidence>